<dbReference type="Pfam" id="PF00403">
    <property type="entry name" value="HMA"/>
    <property type="match status" value="1"/>
</dbReference>
<keyword evidence="9" id="KW-1185">Reference proteome</keyword>
<keyword evidence="1" id="KW-0488">Methylation</keyword>
<dbReference type="SUPFAM" id="SSF55008">
    <property type="entry name" value="HMA, heavy metal-associated domain"/>
    <property type="match status" value="1"/>
</dbReference>
<sequence length="380" mass="41321">MAPTETKAEQPKEAEEEHAQVSEPLPCKNVVLRVSIHCQGCLRKVKKILQALEGVLNVDIDLRQQKVVVTGNVNSETLIKKLTKAGKHAELWPQKPDSRKKKKQTDPESSNNEEAKINQQNDKEQVQAAEATARDDNNNAKSKNNEASSGGDSNVNKTSEGCATTGGSVQFQEPTKHEVRHAVIVPPAAPVTEKKVSIAVQVPNDNEATENDNKTGAAGAGKKKKKKVMTDKAGSQEGATATVINHHSDATAKGDSGNQSQGVPNPRAQVQFLRPANESPPRRHQTYAPPPHYYAPPPPPVVHTVSYHTARPSSSYGAAYYASPPPYSYANVMRPGNEMEPPPPYVYEPEPYNYTWSSSQASNNSFELFSDENPNACSVM</sequence>
<proteinExistence type="inferred from homology"/>
<dbReference type="AlphaFoldDB" id="A0ABD1LPV4"/>
<dbReference type="InterPro" id="IPR006121">
    <property type="entry name" value="HMA_dom"/>
</dbReference>
<keyword evidence="2" id="KW-0479">Metal-binding</keyword>
<feature type="region of interest" description="Disordered" evidence="6">
    <location>
        <begin position="84"/>
        <end position="175"/>
    </location>
</feature>
<dbReference type="PANTHER" id="PTHR45868:SF100">
    <property type="entry name" value="HEAVY-METAL-ASSOCIATED DOMAIN PROTEIN"/>
    <property type="match status" value="1"/>
</dbReference>
<protein>
    <recommendedName>
        <fullName evidence="7">HMA domain-containing protein</fullName>
    </recommendedName>
</protein>
<evidence type="ECO:0000256" key="3">
    <source>
        <dbReference type="ARBA" id="ARBA00023288"/>
    </source>
</evidence>
<feature type="compositionally biased region" description="Basic and acidic residues" evidence="6">
    <location>
        <begin position="1"/>
        <end position="20"/>
    </location>
</feature>
<dbReference type="InterPro" id="IPR036163">
    <property type="entry name" value="HMA_dom_sf"/>
</dbReference>
<organism evidence="8 9">
    <name type="scientific">Flemingia macrophylla</name>
    <dbReference type="NCBI Taxonomy" id="520843"/>
    <lineage>
        <taxon>Eukaryota</taxon>
        <taxon>Viridiplantae</taxon>
        <taxon>Streptophyta</taxon>
        <taxon>Embryophyta</taxon>
        <taxon>Tracheophyta</taxon>
        <taxon>Spermatophyta</taxon>
        <taxon>Magnoliopsida</taxon>
        <taxon>eudicotyledons</taxon>
        <taxon>Gunneridae</taxon>
        <taxon>Pentapetalae</taxon>
        <taxon>rosids</taxon>
        <taxon>fabids</taxon>
        <taxon>Fabales</taxon>
        <taxon>Fabaceae</taxon>
        <taxon>Papilionoideae</taxon>
        <taxon>50 kb inversion clade</taxon>
        <taxon>NPAAA clade</taxon>
        <taxon>indigoferoid/millettioid clade</taxon>
        <taxon>Phaseoleae</taxon>
        <taxon>Flemingia</taxon>
    </lineage>
</organism>
<evidence type="ECO:0000256" key="1">
    <source>
        <dbReference type="ARBA" id="ARBA00022481"/>
    </source>
</evidence>
<name>A0ABD1LPV4_9FABA</name>
<evidence type="ECO:0000256" key="2">
    <source>
        <dbReference type="ARBA" id="ARBA00022723"/>
    </source>
</evidence>
<keyword evidence="4" id="KW-0636">Prenylation</keyword>
<evidence type="ECO:0000313" key="8">
    <source>
        <dbReference type="EMBL" id="KAL2325534.1"/>
    </source>
</evidence>
<evidence type="ECO:0000259" key="7">
    <source>
        <dbReference type="PROSITE" id="PS50846"/>
    </source>
</evidence>
<gene>
    <name evidence="8" type="ORF">Fmac_024592</name>
</gene>
<feature type="compositionally biased region" description="Basic and acidic residues" evidence="6">
    <location>
        <begin position="113"/>
        <end position="125"/>
    </location>
</feature>
<feature type="domain" description="HMA" evidence="7">
    <location>
        <begin position="27"/>
        <end position="90"/>
    </location>
</feature>
<dbReference type="EMBL" id="JBGMDY010000008">
    <property type="protein sequence ID" value="KAL2325534.1"/>
    <property type="molecule type" value="Genomic_DNA"/>
</dbReference>
<dbReference type="CDD" id="cd00371">
    <property type="entry name" value="HMA"/>
    <property type="match status" value="1"/>
</dbReference>
<evidence type="ECO:0000256" key="6">
    <source>
        <dbReference type="SAM" id="MobiDB-lite"/>
    </source>
</evidence>
<keyword evidence="3" id="KW-0449">Lipoprotein</keyword>
<reference evidence="8 9" key="1">
    <citation type="submission" date="2024-08" db="EMBL/GenBank/DDBJ databases">
        <title>Insights into the chromosomal genome structure of Flemingia macrophylla.</title>
        <authorList>
            <person name="Ding Y."/>
            <person name="Zhao Y."/>
            <person name="Bi W."/>
            <person name="Wu M."/>
            <person name="Zhao G."/>
            <person name="Gong Y."/>
            <person name="Li W."/>
            <person name="Zhang P."/>
        </authorList>
    </citation>
    <scope>NUCLEOTIDE SEQUENCE [LARGE SCALE GENOMIC DNA]</scope>
    <source>
        <strain evidence="8">DYQJB</strain>
        <tissue evidence="8">Leaf</tissue>
    </source>
</reference>
<feature type="region of interest" description="Disordered" evidence="6">
    <location>
        <begin position="203"/>
        <end position="240"/>
    </location>
</feature>
<dbReference type="Proteomes" id="UP001603857">
    <property type="component" value="Unassembled WGS sequence"/>
</dbReference>
<feature type="compositionally biased region" description="Polar residues" evidence="6">
    <location>
        <begin position="150"/>
        <end position="173"/>
    </location>
</feature>
<dbReference type="PROSITE" id="PS50846">
    <property type="entry name" value="HMA_2"/>
    <property type="match status" value="1"/>
</dbReference>
<evidence type="ECO:0000256" key="5">
    <source>
        <dbReference type="ARBA" id="ARBA00024045"/>
    </source>
</evidence>
<dbReference type="PANTHER" id="PTHR45868">
    <property type="entry name" value="HEAVY METAL-ASSOCIATED ISOPRENYLATED PLANT PROTEIN 33-RELATED"/>
    <property type="match status" value="1"/>
</dbReference>
<dbReference type="GO" id="GO:0046872">
    <property type="term" value="F:metal ion binding"/>
    <property type="evidence" value="ECO:0007669"/>
    <property type="project" value="UniProtKB-KW"/>
</dbReference>
<dbReference type="FunFam" id="3.30.70.100:FF:000008">
    <property type="entry name" value="Copper transport protein ATOX1"/>
    <property type="match status" value="1"/>
</dbReference>
<feature type="compositionally biased region" description="Low complexity" evidence="6">
    <location>
        <begin position="139"/>
        <end position="149"/>
    </location>
</feature>
<feature type="region of interest" description="Disordered" evidence="6">
    <location>
        <begin position="1"/>
        <end position="21"/>
    </location>
</feature>
<evidence type="ECO:0000256" key="4">
    <source>
        <dbReference type="ARBA" id="ARBA00023289"/>
    </source>
</evidence>
<accession>A0ABD1LPV4</accession>
<comment type="similarity">
    <text evidence="5">Belongs to the HIPP family.</text>
</comment>
<evidence type="ECO:0000313" key="9">
    <source>
        <dbReference type="Proteomes" id="UP001603857"/>
    </source>
</evidence>
<dbReference type="Gene3D" id="3.30.70.100">
    <property type="match status" value="1"/>
</dbReference>
<comment type="caution">
    <text evidence="8">The sequence shown here is derived from an EMBL/GenBank/DDBJ whole genome shotgun (WGS) entry which is preliminary data.</text>
</comment>